<gene>
    <name evidence="1" type="ORF">A5642_10325</name>
</gene>
<proteinExistence type="predicted"/>
<dbReference type="EMBL" id="LZSF01000030">
    <property type="protein sequence ID" value="OBA91472.1"/>
    <property type="molecule type" value="Genomic_DNA"/>
</dbReference>
<dbReference type="AlphaFoldDB" id="A0A1A0N1G7"/>
<protein>
    <submittedName>
        <fullName evidence="1">Uncharacterized protein</fullName>
    </submittedName>
</protein>
<evidence type="ECO:0000313" key="2">
    <source>
        <dbReference type="Proteomes" id="UP000093962"/>
    </source>
</evidence>
<name>A0A1A0N1G7_MYCMU</name>
<dbReference type="Proteomes" id="UP000093962">
    <property type="component" value="Unassembled WGS sequence"/>
</dbReference>
<evidence type="ECO:0000313" key="1">
    <source>
        <dbReference type="EMBL" id="OBA91472.1"/>
    </source>
</evidence>
<accession>A0A1A0N1G7</accession>
<organism evidence="1 2">
    <name type="scientific">Mycolicibacterium mucogenicum</name>
    <name type="common">Mycobacterium mucogenicum</name>
    <dbReference type="NCBI Taxonomy" id="56689"/>
    <lineage>
        <taxon>Bacteria</taxon>
        <taxon>Bacillati</taxon>
        <taxon>Actinomycetota</taxon>
        <taxon>Actinomycetes</taxon>
        <taxon>Mycobacteriales</taxon>
        <taxon>Mycobacteriaceae</taxon>
        <taxon>Mycolicibacterium</taxon>
    </lineage>
</organism>
<comment type="caution">
    <text evidence="1">The sequence shown here is derived from an EMBL/GenBank/DDBJ whole genome shotgun (WGS) entry which is preliminary data.</text>
</comment>
<reference evidence="1 2" key="1">
    <citation type="submission" date="2016-06" db="EMBL/GenBank/DDBJ databases">
        <authorList>
            <person name="Kjaerup R.B."/>
            <person name="Dalgaard T.S."/>
            <person name="Juul-Madsen H.R."/>
        </authorList>
    </citation>
    <scope>NUCLEOTIDE SEQUENCE [LARGE SCALE GENOMIC DNA]</scope>
    <source>
        <strain evidence="1 2">1199456.5</strain>
    </source>
</reference>
<sequence>MGATVQPLMNISGHRSATASVDVAVHAVVGDVELAVGEPLRERCLRPVEDLGEGFRPRQALGLGRPERQAVSFGLVVEGG</sequence>